<evidence type="ECO:0000256" key="14">
    <source>
        <dbReference type="RuleBase" id="RU004423"/>
    </source>
</evidence>
<reference evidence="17" key="1">
    <citation type="journal article" date="2019" name="Proc. R. Soc. B">
        <title>A natural point mutation in the bitter taste receptor TAS2R16 causes inverse agonism of arbutin in lemur gustation.</title>
        <authorList>
            <person name="Itoigawa A."/>
            <person name="Hayakawa T."/>
            <person name="Suzuki-Hashido N."/>
            <person name="Imai H."/>
        </authorList>
    </citation>
    <scope>NUCLEOTIDE SEQUENCE</scope>
</reference>
<evidence type="ECO:0000256" key="15">
    <source>
        <dbReference type="RuleBase" id="RU004424"/>
    </source>
</evidence>
<evidence type="ECO:0000256" key="5">
    <source>
        <dbReference type="ARBA" id="ARBA00022606"/>
    </source>
</evidence>
<evidence type="ECO:0000256" key="3">
    <source>
        <dbReference type="ARBA" id="ARBA00022475"/>
    </source>
</evidence>
<dbReference type="GO" id="GO:0005886">
    <property type="term" value="C:plasma membrane"/>
    <property type="evidence" value="ECO:0007669"/>
    <property type="project" value="UniProtKB-SubCell"/>
</dbReference>
<dbReference type="GO" id="GO:0033038">
    <property type="term" value="F:bitter taste receptor activity"/>
    <property type="evidence" value="ECO:0007669"/>
    <property type="project" value="InterPro"/>
</dbReference>
<feature type="transmembrane region" description="Helical" evidence="16">
    <location>
        <begin position="45"/>
        <end position="66"/>
    </location>
</feature>
<comment type="subunit">
    <text evidence="13">Interacts with RTP3 and RTP4.</text>
</comment>
<dbReference type="Pfam" id="PF05296">
    <property type="entry name" value="TAS2R"/>
    <property type="match status" value="1"/>
</dbReference>
<proteinExistence type="inferred from homology"/>
<comment type="subcellular location">
    <subcellularLocation>
        <location evidence="1">Cell membrane</location>
        <topology evidence="1">Multi-pass membrane protein</topology>
    </subcellularLocation>
    <subcellularLocation>
        <location evidence="15">Membrane</location>
        <topology evidence="15">Multi-pass membrane protein</topology>
    </subcellularLocation>
</comment>
<dbReference type="GO" id="GO:0004930">
    <property type="term" value="F:G protein-coupled receptor activity"/>
    <property type="evidence" value="ECO:0007669"/>
    <property type="project" value="UniProtKB-KW"/>
</dbReference>
<dbReference type="InterPro" id="IPR007960">
    <property type="entry name" value="TAS2R"/>
</dbReference>
<evidence type="ECO:0000256" key="11">
    <source>
        <dbReference type="ARBA" id="ARBA00023180"/>
    </source>
</evidence>
<evidence type="ECO:0000256" key="8">
    <source>
        <dbReference type="ARBA" id="ARBA00023040"/>
    </source>
</evidence>
<feature type="transmembrane region" description="Helical" evidence="16">
    <location>
        <begin position="225"/>
        <end position="248"/>
    </location>
</feature>
<feature type="transmembrane region" description="Helical" evidence="16">
    <location>
        <begin position="78"/>
        <end position="105"/>
    </location>
</feature>
<organism evidence="17">
    <name type="scientific">Xanthonycticebus pygmaeus</name>
    <name type="common">Pygmy slow loris</name>
    <name type="synonym">Nycticebus pygmaeus</name>
    <dbReference type="NCBI Taxonomy" id="101278"/>
    <lineage>
        <taxon>Eukaryota</taxon>
        <taxon>Metazoa</taxon>
        <taxon>Chordata</taxon>
        <taxon>Craniata</taxon>
        <taxon>Vertebrata</taxon>
        <taxon>Euteleostomi</taxon>
        <taxon>Mammalia</taxon>
        <taxon>Eutheria</taxon>
        <taxon>Euarchontoglires</taxon>
        <taxon>Primates</taxon>
        <taxon>Strepsirrhini</taxon>
        <taxon>Lorisiformes</taxon>
        <taxon>Lorisidae</taxon>
        <taxon>Xanthonycticebus</taxon>
    </lineage>
</organism>
<gene>
    <name evidence="17" type="primary">TAS2R16</name>
</gene>
<keyword evidence="11" id="KW-0325">Glycoprotein</keyword>
<keyword evidence="10 15" id="KW-0675">Receptor</keyword>
<evidence type="ECO:0000256" key="16">
    <source>
        <dbReference type="SAM" id="Phobius"/>
    </source>
</evidence>
<evidence type="ECO:0000256" key="10">
    <source>
        <dbReference type="ARBA" id="ARBA00023170"/>
    </source>
</evidence>
<accession>A0A4Y1QJW2</accession>
<keyword evidence="3" id="KW-1003">Cell membrane</keyword>
<keyword evidence="6 15" id="KW-0812">Transmembrane</keyword>
<keyword evidence="8 15" id="KW-0297">G-protein coupled receptor</keyword>
<dbReference type="SUPFAM" id="SSF81321">
    <property type="entry name" value="Family A G protein-coupled receptor-like"/>
    <property type="match status" value="1"/>
</dbReference>
<name>A0A4Y1QJW2_XANPY</name>
<evidence type="ECO:0000256" key="13">
    <source>
        <dbReference type="ARBA" id="ARBA00038817"/>
    </source>
</evidence>
<evidence type="ECO:0000256" key="6">
    <source>
        <dbReference type="ARBA" id="ARBA00022692"/>
    </source>
</evidence>
<keyword evidence="12 15" id="KW-0807">Transducer</keyword>
<evidence type="ECO:0000256" key="9">
    <source>
        <dbReference type="ARBA" id="ARBA00023136"/>
    </source>
</evidence>
<evidence type="ECO:0000256" key="1">
    <source>
        <dbReference type="ARBA" id="ARBA00004651"/>
    </source>
</evidence>
<dbReference type="CDD" id="cd15017">
    <property type="entry name" value="7tm_TAS2R16"/>
    <property type="match status" value="1"/>
</dbReference>
<keyword evidence="7 16" id="KW-1133">Transmembrane helix</keyword>
<comment type="similarity">
    <text evidence="2 14">Belongs to the G-protein coupled receptor T2R family.</text>
</comment>
<evidence type="ECO:0000256" key="12">
    <source>
        <dbReference type="ARBA" id="ARBA00023224"/>
    </source>
</evidence>
<evidence type="ECO:0000313" key="17">
    <source>
        <dbReference type="EMBL" id="BBF90588.1"/>
    </source>
</evidence>
<evidence type="ECO:0000256" key="2">
    <source>
        <dbReference type="ARBA" id="ARBA00007376"/>
    </source>
</evidence>
<dbReference type="EMBL" id="LC414998">
    <property type="protein sequence ID" value="BBF90588.1"/>
    <property type="molecule type" value="Genomic_DNA"/>
</dbReference>
<dbReference type="AlphaFoldDB" id="A0A4Y1QJW2"/>
<evidence type="ECO:0000256" key="4">
    <source>
        <dbReference type="ARBA" id="ARBA00022480"/>
    </source>
</evidence>
<dbReference type="PANTHER" id="PTHR11394:SF68">
    <property type="entry name" value="TASTE RECEPTOR TYPE 2 MEMBER 16"/>
    <property type="match status" value="1"/>
</dbReference>
<sequence length="301" mass="34636">MIPSQLVIFILIIYVLESLTIIVQSSLVVAVLGREWLQVRKLSPVDMILISLGICRFCLQWASILFNFCSYFNPDHVFWYISIIWEYSNILIFWLTGLLTVVYCVKVFSFTHSTFLWLRWRIVRLVPWLLLGSMMISCVAIIPSVINNLIRIQLITTEHLPRNSTVIVRLEMLRQHLIRAHKLLAIGLPFLLFLTSIIALIASLTQHVQRMQRHTTSQGNTSLKAHAAALRSLATLFIFFTSYFLTILVSFTHNQSLNGFWYWVWEAVIYGVVSINSTSLMSSSPTLKRALKVKCWGLEVA</sequence>
<protein>
    <recommendedName>
        <fullName evidence="15">Taste receptor type 2</fullName>
    </recommendedName>
</protein>
<feature type="transmembrane region" description="Helical" evidence="16">
    <location>
        <begin position="6"/>
        <end position="33"/>
    </location>
</feature>
<evidence type="ECO:0000256" key="7">
    <source>
        <dbReference type="ARBA" id="ARBA00022989"/>
    </source>
</evidence>
<dbReference type="PANTHER" id="PTHR11394">
    <property type="entry name" value="TASTE RECEPTOR TYPE 2"/>
    <property type="match status" value="1"/>
</dbReference>
<feature type="transmembrane region" description="Helical" evidence="16">
    <location>
        <begin position="183"/>
        <end position="204"/>
    </location>
</feature>
<keyword evidence="4 15" id="KW-0919">Taste</keyword>
<feature type="transmembrane region" description="Helical" evidence="16">
    <location>
        <begin position="125"/>
        <end position="146"/>
    </location>
</feature>
<dbReference type="FunFam" id="1.20.1070.10:FF:000055">
    <property type="entry name" value="Taste receptor type 2"/>
    <property type="match status" value="1"/>
</dbReference>
<keyword evidence="5 15" id="KW-0716">Sensory transduction</keyword>
<keyword evidence="9 15" id="KW-0472">Membrane</keyword>
<feature type="transmembrane region" description="Helical" evidence="16">
    <location>
        <begin position="260"/>
        <end position="282"/>
    </location>
</feature>
<dbReference type="Gene3D" id="1.20.1070.10">
    <property type="entry name" value="Rhodopsin 7-helix transmembrane proteins"/>
    <property type="match status" value="1"/>
</dbReference>